<reference evidence="2" key="1">
    <citation type="submission" date="2018-05" db="EMBL/GenBank/DDBJ databases">
        <authorList>
            <person name="Lanie J.A."/>
            <person name="Ng W.-L."/>
            <person name="Kazmierczak K.M."/>
            <person name="Andrzejewski T.M."/>
            <person name="Davidsen T.M."/>
            <person name="Wayne K.J."/>
            <person name="Tettelin H."/>
            <person name="Glass J.I."/>
            <person name="Rusch D."/>
            <person name="Podicherti R."/>
            <person name="Tsui H.-C.T."/>
            <person name="Winkler M.E."/>
        </authorList>
    </citation>
    <scope>NUCLEOTIDE SEQUENCE</scope>
</reference>
<dbReference type="PROSITE" id="PS50206">
    <property type="entry name" value="RHODANESE_3"/>
    <property type="match status" value="1"/>
</dbReference>
<dbReference type="AlphaFoldDB" id="A0A381WQ27"/>
<dbReference type="InterPro" id="IPR050229">
    <property type="entry name" value="GlpE_sulfurtransferase"/>
</dbReference>
<feature type="domain" description="Rhodanese" evidence="1">
    <location>
        <begin position="41"/>
        <end position="127"/>
    </location>
</feature>
<dbReference type="EMBL" id="UINC01012517">
    <property type="protein sequence ID" value="SVA54626.1"/>
    <property type="molecule type" value="Genomic_DNA"/>
</dbReference>
<name>A0A381WQ27_9ZZZZ</name>
<sequence>MKLFFIIGTTVFALNFLWSCVKSNSETIPTLSSHQGEKLLSNHNYIFIDVRTQQEHDTGHIPNSTHIPVKSLESRIDEIEKFKEKKIVVYCRSGNRSSKGTKILNKYGFEAVNLAGGMLQWKGPVEKN</sequence>
<evidence type="ECO:0000259" key="1">
    <source>
        <dbReference type="PROSITE" id="PS50206"/>
    </source>
</evidence>
<dbReference type="InterPro" id="IPR036873">
    <property type="entry name" value="Rhodanese-like_dom_sf"/>
</dbReference>
<dbReference type="CDD" id="cd00158">
    <property type="entry name" value="RHOD"/>
    <property type="match status" value="1"/>
</dbReference>
<accession>A0A381WQ27</accession>
<dbReference type="SMART" id="SM00450">
    <property type="entry name" value="RHOD"/>
    <property type="match status" value="1"/>
</dbReference>
<organism evidence="2">
    <name type="scientific">marine metagenome</name>
    <dbReference type="NCBI Taxonomy" id="408172"/>
    <lineage>
        <taxon>unclassified sequences</taxon>
        <taxon>metagenomes</taxon>
        <taxon>ecological metagenomes</taxon>
    </lineage>
</organism>
<dbReference type="PANTHER" id="PTHR43031">
    <property type="entry name" value="FAD-DEPENDENT OXIDOREDUCTASE"/>
    <property type="match status" value="1"/>
</dbReference>
<evidence type="ECO:0000313" key="2">
    <source>
        <dbReference type="EMBL" id="SVA54626.1"/>
    </source>
</evidence>
<dbReference type="InterPro" id="IPR001763">
    <property type="entry name" value="Rhodanese-like_dom"/>
</dbReference>
<proteinExistence type="predicted"/>
<dbReference type="Pfam" id="PF00581">
    <property type="entry name" value="Rhodanese"/>
    <property type="match status" value="1"/>
</dbReference>
<gene>
    <name evidence="2" type="ORF">METZ01_LOCUS107480</name>
</gene>
<protein>
    <recommendedName>
        <fullName evidence="1">Rhodanese domain-containing protein</fullName>
    </recommendedName>
</protein>
<dbReference type="Gene3D" id="3.40.250.10">
    <property type="entry name" value="Rhodanese-like domain"/>
    <property type="match status" value="1"/>
</dbReference>
<dbReference type="PANTHER" id="PTHR43031:SF1">
    <property type="entry name" value="PYRIDINE NUCLEOTIDE-DISULPHIDE OXIDOREDUCTASE"/>
    <property type="match status" value="1"/>
</dbReference>
<dbReference type="SUPFAM" id="SSF52821">
    <property type="entry name" value="Rhodanese/Cell cycle control phosphatase"/>
    <property type="match status" value="1"/>
</dbReference>